<keyword evidence="2" id="KW-0732">Signal</keyword>
<organism evidence="3 4">
    <name type="scientific">Iphiclides podalirius</name>
    <name type="common">scarce swallowtail</name>
    <dbReference type="NCBI Taxonomy" id="110791"/>
    <lineage>
        <taxon>Eukaryota</taxon>
        <taxon>Metazoa</taxon>
        <taxon>Ecdysozoa</taxon>
        <taxon>Arthropoda</taxon>
        <taxon>Hexapoda</taxon>
        <taxon>Insecta</taxon>
        <taxon>Pterygota</taxon>
        <taxon>Neoptera</taxon>
        <taxon>Endopterygota</taxon>
        <taxon>Lepidoptera</taxon>
        <taxon>Glossata</taxon>
        <taxon>Ditrysia</taxon>
        <taxon>Papilionoidea</taxon>
        <taxon>Papilionidae</taxon>
        <taxon>Papilioninae</taxon>
        <taxon>Iphiclides</taxon>
    </lineage>
</organism>
<accession>A0ABN8HYX5</accession>
<feature type="non-terminal residue" evidence="3">
    <location>
        <position position="1"/>
    </location>
</feature>
<feature type="chain" id="PRO_5045272912" evidence="2">
    <location>
        <begin position="22"/>
        <end position="182"/>
    </location>
</feature>
<evidence type="ECO:0000313" key="4">
    <source>
        <dbReference type="Proteomes" id="UP000837857"/>
    </source>
</evidence>
<feature type="region of interest" description="Disordered" evidence="1">
    <location>
        <begin position="115"/>
        <end position="161"/>
    </location>
</feature>
<keyword evidence="4" id="KW-1185">Reference proteome</keyword>
<evidence type="ECO:0000256" key="1">
    <source>
        <dbReference type="SAM" id="MobiDB-lite"/>
    </source>
</evidence>
<reference evidence="3" key="1">
    <citation type="submission" date="2022-03" db="EMBL/GenBank/DDBJ databases">
        <authorList>
            <person name="Martin H S."/>
        </authorList>
    </citation>
    <scope>NUCLEOTIDE SEQUENCE</scope>
</reference>
<evidence type="ECO:0000256" key="2">
    <source>
        <dbReference type="SAM" id="SignalP"/>
    </source>
</evidence>
<feature type="signal peptide" evidence="2">
    <location>
        <begin position="1"/>
        <end position="21"/>
    </location>
</feature>
<proteinExistence type="predicted"/>
<gene>
    <name evidence="3" type="ORF">IPOD504_LOCUS3834</name>
</gene>
<protein>
    <submittedName>
        <fullName evidence="3">Uncharacterized protein</fullName>
    </submittedName>
</protein>
<dbReference type="EMBL" id="OW152826">
    <property type="protein sequence ID" value="CAH2042452.1"/>
    <property type="molecule type" value="Genomic_DNA"/>
</dbReference>
<dbReference type="Proteomes" id="UP000837857">
    <property type="component" value="Chromosome 14"/>
</dbReference>
<name>A0ABN8HYX5_9NEOP</name>
<feature type="compositionally biased region" description="Basic and acidic residues" evidence="1">
    <location>
        <begin position="139"/>
        <end position="159"/>
    </location>
</feature>
<evidence type="ECO:0000313" key="3">
    <source>
        <dbReference type="EMBL" id="CAH2042452.1"/>
    </source>
</evidence>
<sequence length="182" mass="20649">MTRLYVKFIMLLATTSWGVMAMNCVTQNKNKVNEAELLHKDATRKPKVKSRSRCCPYDFDPNDCKVVGERLLCGYNRNIGGYPNENFAKELENGCRIRNGRLECGYVVGPFTNPRRPPVDDVVIPEDDDNDPATTPIQKDADKNASGEIESKEPLKHFTAENSKTATTRCLEIRERIVCRHL</sequence>